<dbReference type="InterPro" id="IPR052593">
    <property type="entry name" value="MT-associated_AKAP9-binding"/>
</dbReference>
<gene>
    <name evidence="6" type="primary">pde4dip</name>
</gene>
<dbReference type="GO" id="GO:0005813">
    <property type="term" value="C:centrosome"/>
    <property type="evidence" value="ECO:0007669"/>
    <property type="project" value="TreeGrafter"/>
</dbReference>
<dbReference type="GO" id="GO:0060090">
    <property type="term" value="F:molecular adaptor activity"/>
    <property type="evidence" value="ECO:0007669"/>
    <property type="project" value="TreeGrafter"/>
</dbReference>
<evidence type="ECO:0000259" key="5">
    <source>
        <dbReference type="Pfam" id="PF07989"/>
    </source>
</evidence>
<proteinExistence type="predicted"/>
<evidence type="ECO:0000313" key="7">
    <source>
        <dbReference type="Proteomes" id="UP000694680"/>
    </source>
</evidence>
<feature type="coiled-coil region" evidence="3">
    <location>
        <begin position="336"/>
        <end position="401"/>
    </location>
</feature>
<protein>
    <submittedName>
        <fullName evidence="6">Myomegalin-like</fullName>
    </submittedName>
</protein>
<feature type="compositionally biased region" description="Low complexity" evidence="4">
    <location>
        <begin position="1003"/>
        <end position="1018"/>
    </location>
</feature>
<name>A0A8C5FYT8_GOUWI</name>
<comment type="subcellular location">
    <subcellularLocation>
        <location evidence="1">Cytoplasm</location>
    </subcellularLocation>
</comment>
<feature type="coiled-coil region" evidence="3">
    <location>
        <begin position="18"/>
        <end position="145"/>
    </location>
</feature>
<feature type="domain" description="Centrosomin N-terminal motif 1" evidence="5">
    <location>
        <begin position="17"/>
        <end position="85"/>
    </location>
</feature>
<evidence type="ECO:0000256" key="2">
    <source>
        <dbReference type="ARBA" id="ARBA00022490"/>
    </source>
</evidence>
<feature type="region of interest" description="Disordered" evidence="4">
    <location>
        <begin position="1374"/>
        <end position="1395"/>
    </location>
</feature>
<evidence type="ECO:0000313" key="6">
    <source>
        <dbReference type="Ensembl" id="ENSGWIP00000002180.1"/>
    </source>
</evidence>
<dbReference type="PANTHER" id="PTHR46501">
    <property type="entry name" value="MYOMEGALIN"/>
    <property type="match status" value="1"/>
</dbReference>
<dbReference type="Proteomes" id="UP000694680">
    <property type="component" value="Chromosome 4"/>
</dbReference>
<dbReference type="GO" id="GO:0005794">
    <property type="term" value="C:Golgi apparatus"/>
    <property type="evidence" value="ECO:0007669"/>
    <property type="project" value="TreeGrafter"/>
</dbReference>
<reference evidence="6" key="2">
    <citation type="submission" date="2025-08" db="UniProtKB">
        <authorList>
            <consortium name="Ensembl"/>
        </authorList>
    </citation>
    <scope>IDENTIFICATION</scope>
</reference>
<accession>A0A8C5FYT8</accession>
<dbReference type="GO" id="GO:0090063">
    <property type="term" value="P:positive regulation of microtubule nucleation"/>
    <property type="evidence" value="ECO:0007669"/>
    <property type="project" value="TreeGrafter"/>
</dbReference>
<reference evidence="6" key="3">
    <citation type="submission" date="2025-09" db="UniProtKB">
        <authorList>
            <consortium name="Ensembl"/>
        </authorList>
    </citation>
    <scope>IDENTIFICATION</scope>
</reference>
<feature type="region of interest" description="Disordered" evidence="4">
    <location>
        <begin position="851"/>
        <end position="873"/>
    </location>
</feature>
<feature type="coiled-coil region" evidence="3">
    <location>
        <begin position="170"/>
        <end position="278"/>
    </location>
</feature>
<keyword evidence="7" id="KW-1185">Reference proteome</keyword>
<dbReference type="GO" id="GO:0007098">
    <property type="term" value="P:centrosome cycle"/>
    <property type="evidence" value="ECO:0007669"/>
    <property type="project" value="TreeGrafter"/>
</dbReference>
<reference evidence="6" key="1">
    <citation type="submission" date="2020-06" db="EMBL/GenBank/DDBJ databases">
        <authorList>
            <consortium name="Wellcome Sanger Institute Data Sharing"/>
        </authorList>
    </citation>
    <scope>NUCLEOTIDE SEQUENCE [LARGE SCALE GENOMIC DNA]</scope>
</reference>
<evidence type="ECO:0000256" key="3">
    <source>
        <dbReference type="SAM" id="Coils"/>
    </source>
</evidence>
<feature type="region of interest" description="Disordered" evidence="4">
    <location>
        <begin position="998"/>
        <end position="1020"/>
    </location>
</feature>
<keyword evidence="3" id="KW-0175">Coiled coil</keyword>
<dbReference type="Pfam" id="PF07989">
    <property type="entry name" value="Cnn_1N"/>
    <property type="match status" value="1"/>
</dbReference>
<organism evidence="6 7">
    <name type="scientific">Gouania willdenowi</name>
    <name type="common">Blunt-snouted clingfish</name>
    <name type="synonym">Lepadogaster willdenowi</name>
    <dbReference type="NCBI Taxonomy" id="441366"/>
    <lineage>
        <taxon>Eukaryota</taxon>
        <taxon>Metazoa</taxon>
        <taxon>Chordata</taxon>
        <taxon>Craniata</taxon>
        <taxon>Vertebrata</taxon>
        <taxon>Euteleostomi</taxon>
        <taxon>Actinopterygii</taxon>
        <taxon>Neopterygii</taxon>
        <taxon>Teleostei</taxon>
        <taxon>Neoteleostei</taxon>
        <taxon>Acanthomorphata</taxon>
        <taxon>Ovalentaria</taxon>
        <taxon>Blenniimorphae</taxon>
        <taxon>Blenniiformes</taxon>
        <taxon>Gobiesocoidei</taxon>
        <taxon>Gobiesocidae</taxon>
        <taxon>Gobiesocinae</taxon>
        <taxon>Gouania</taxon>
    </lineage>
</organism>
<evidence type="ECO:0000256" key="4">
    <source>
        <dbReference type="SAM" id="MobiDB-lite"/>
    </source>
</evidence>
<dbReference type="InterPro" id="IPR012943">
    <property type="entry name" value="Cnn_1N"/>
</dbReference>
<dbReference type="GO" id="GO:1903358">
    <property type="term" value="P:regulation of Golgi organization"/>
    <property type="evidence" value="ECO:0007669"/>
    <property type="project" value="TreeGrafter"/>
</dbReference>
<dbReference type="Ensembl" id="ENSGWIT00000002344.1">
    <property type="protein sequence ID" value="ENSGWIP00000002180.1"/>
    <property type="gene ID" value="ENSGWIG00000001194.1"/>
</dbReference>
<keyword evidence="2" id="KW-0963">Cytoplasm</keyword>
<evidence type="ECO:0000256" key="1">
    <source>
        <dbReference type="ARBA" id="ARBA00004496"/>
    </source>
</evidence>
<feature type="coiled-coil region" evidence="3">
    <location>
        <begin position="1021"/>
        <end position="1145"/>
    </location>
</feature>
<dbReference type="PANTHER" id="PTHR46501:SF2">
    <property type="entry name" value="MYOMEGALIN"/>
    <property type="match status" value="1"/>
</dbReference>
<sequence>MDSSCDPGPGRLRHTPSVREFEQHLNDLKKENFSLKLRIYFLEEKVQQKFEEGGENVHRENIELKVEVESLKKELEEKEQLIDQSLSTAENKSEQHNDFRKDHLQSLQAKIRESETRNQKIQARLSELQSELRSAREESQRMDQSFQVGEFDHVTEEQKKKLQAVGENELQVLKASLFQAELQLQKEQREKRQALLAKENLQHSLEKLQNNLQVALQHRTDTEEHNQELQTELEKSQCALQEINEHLREEEMERRREREDAQRHLQELKTCLQNRKQQLQECWELVDEPRDKRDVVLYKLRQRVRDRDAALERVLDDKFCHVEEKEAELCKLQQLLREKEHDSERQRRALRNNEETISSLELLLRGKNAELTQLNDAWKDVQRLTEKRDELEESVVKERDVIISELQGALHASTQEVQDLRSVLLPQVQSAPAHVLEELKLRLQLKDRLFQEVLTDRSRQAQQHQQQVQELCEALSSRDQYMQESTSCLGAVLNEQSSRLQELRRQLSSSQIVRVNDQILDPPSQDTDSIAPDSDCGENHQRDERKEEEEEGVEQELLQLWDKKTEGQRDCKELLTQTVVLRRSKQVQVDLQDLGYETCGRSENEAEREDTSSPEFDDLEMCTSLYVSSQWWSAGSGSSHSVGRGPEASSLQRLVEELRSQLSRSQAVIRGLRGHLHSGSYSNPQTSEDEGWQEKLRPFRQDNDLQELISRVDALEDQLRNKNGAQDKKSTSWTGKFDSLIQAQARELSVLRQRLREGSGVCGVLTQHVCDTIKAFEELLRANDVDFYSGQSFREQLNRTAALIHRVRTKIHGRDQSEDSDDKTELLAIRLSKELQQKDKLIESLRDKLDLHHPHPQRSDTPCSSHAPSDATDLSDRISYVSDEQAPPIEDLELELSLDETPIRDGADAGSVVSMATCLSCPVPRMSSAYTHSASGSSSPQCRPLHAVSSLHPAPHFSQYSQSSPLGSDAGVAIKADAHLLESSALWDLRYGPRPLRPGAELSSGSSGYQSGTSNTGSDLMKEHLREIKSLRQRLEDSIHTNERLRQQLEDKLAQSPAHKAPTNIYIQSGDSVNELSSELRLLKEEKLRLQQQLTEGSIECSKLKEAELEAEKWAERSREKTEEAEQLKKERIRNQETIDRLKLELSKHTVMTQRSAVGLHAVGHVDDLTSLQQQILEGSALLQRVQENLLSLNSPQELPQLLRETQTLSQILGESDSLLRKFWKTSLPDSEDQDQVMVKEELLSLRLKLSQRDRALRDATEIIQSSNRTKDSMEQFIVSQLLRTRTVLSRAKTNLQVSVLVPGLSADLLFFTFTDSPQENQLRMSFILPSSSSPPSSSSAPAEAQIFSRGFCELYVSPGRSFLTSGTTSSKLSALHKRHHQQTQHQRPLQAASI</sequence>
<feature type="region of interest" description="Disordered" evidence="4">
    <location>
        <begin position="514"/>
        <end position="554"/>
    </location>
</feature>